<feature type="compositionally biased region" description="Basic residues" evidence="1">
    <location>
        <begin position="22"/>
        <end position="31"/>
    </location>
</feature>
<organism evidence="2 3">
    <name type="scientific">Romanomermis culicivorax</name>
    <name type="common">Nematode worm</name>
    <dbReference type="NCBI Taxonomy" id="13658"/>
    <lineage>
        <taxon>Eukaryota</taxon>
        <taxon>Metazoa</taxon>
        <taxon>Ecdysozoa</taxon>
        <taxon>Nematoda</taxon>
        <taxon>Enoplea</taxon>
        <taxon>Dorylaimia</taxon>
        <taxon>Mermithida</taxon>
        <taxon>Mermithoidea</taxon>
        <taxon>Mermithidae</taxon>
        <taxon>Romanomermis</taxon>
    </lineage>
</organism>
<protein>
    <submittedName>
        <fullName evidence="3">Uncharacterized protein</fullName>
    </submittedName>
</protein>
<proteinExistence type="predicted"/>
<dbReference type="AlphaFoldDB" id="A0A915KHL4"/>
<reference evidence="3" key="1">
    <citation type="submission" date="2022-11" db="UniProtKB">
        <authorList>
            <consortium name="WormBaseParasite"/>
        </authorList>
    </citation>
    <scope>IDENTIFICATION</scope>
</reference>
<evidence type="ECO:0000313" key="2">
    <source>
        <dbReference type="Proteomes" id="UP000887565"/>
    </source>
</evidence>
<dbReference type="WBParaSite" id="nRc.2.0.1.t37476-RA">
    <property type="protein sequence ID" value="nRc.2.0.1.t37476-RA"/>
    <property type="gene ID" value="nRc.2.0.1.g37476"/>
</dbReference>
<evidence type="ECO:0000256" key="1">
    <source>
        <dbReference type="SAM" id="MobiDB-lite"/>
    </source>
</evidence>
<evidence type="ECO:0000313" key="3">
    <source>
        <dbReference type="WBParaSite" id="nRc.2.0.1.t37476-RA"/>
    </source>
</evidence>
<keyword evidence="2" id="KW-1185">Reference proteome</keyword>
<feature type="compositionally biased region" description="Basic and acidic residues" evidence="1">
    <location>
        <begin position="10"/>
        <end position="21"/>
    </location>
</feature>
<feature type="region of interest" description="Disordered" evidence="1">
    <location>
        <begin position="76"/>
        <end position="97"/>
    </location>
</feature>
<dbReference type="Proteomes" id="UP000887565">
    <property type="component" value="Unplaced"/>
</dbReference>
<name>A0A915KHL4_ROMCU</name>
<sequence length="97" mass="11332">METCNALFPEQKKNKTFDDRKKSNKAQKRKNAPMGQEKEEYTCLNSCQARKRTWQLSEQDENHIAIADLQFYENSKDESRKCDPPVQNITPKAVPKI</sequence>
<feature type="region of interest" description="Disordered" evidence="1">
    <location>
        <begin position="1"/>
        <end position="40"/>
    </location>
</feature>
<accession>A0A915KHL4</accession>